<accession>A0ABQ5ZPL2</accession>
<sequence length="122" mass="13087">MQQHVGEAQLLRAVDDEAHGPVFRMGADIDDGPGKIGIGHARHGDQELTVKEAAFSPVFQNRHSHSASSLSIRRQMKSVLFAGATCQPIERYGVPPDDQAFMIGPCVFVAGKHTAPALDVDA</sequence>
<reference evidence="2" key="1">
    <citation type="journal article" date="2019" name="Int. J. Syst. Evol. Microbiol.">
        <title>The Global Catalogue of Microorganisms (GCM) 10K type strain sequencing project: providing services to taxonomists for standard genome sequencing and annotation.</title>
        <authorList>
            <consortium name="The Broad Institute Genomics Platform"/>
            <consortium name="The Broad Institute Genome Sequencing Center for Infectious Disease"/>
            <person name="Wu L."/>
            <person name="Ma J."/>
        </authorList>
    </citation>
    <scope>NUCLEOTIDE SEQUENCE [LARGE SCALE GENOMIC DNA]</scope>
    <source>
        <strain evidence="2">NBRC 102122</strain>
    </source>
</reference>
<name>A0ABQ5ZPL2_9HYPH</name>
<protein>
    <submittedName>
        <fullName evidence="1">Uncharacterized protein</fullName>
    </submittedName>
</protein>
<dbReference type="Proteomes" id="UP001156702">
    <property type="component" value="Unassembled WGS sequence"/>
</dbReference>
<proteinExistence type="predicted"/>
<keyword evidence="2" id="KW-1185">Reference proteome</keyword>
<dbReference type="EMBL" id="BSOP01000044">
    <property type="protein sequence ID" value="GLR54030.1"/>
    <property type="molecule type" value="Genomic_DNA"/>
</dbReference>
<evidence type="ECO:0000313" key="1">
    <source>
        <dbReference type="EMBL" id="GLR54030.1"/>
    </source>
</evidence>
<gene>
    <name evidence="1" type="ORF">GCM10007923_52470</name>
</gene>
<organism evidence="1 2">
    <name type="scientific">Shinella yambaruensis</name>
    <dbReference type="NCBI Taxonomy" id="415996"/>
    <lineage>
        <taxon>Bacteria</taxon>
        <taxon>Pseudomonadati</taxon>
        <taxon>Pseudomonadota</taxon>
        <taxon>Alphaproteobacteria</taxon>
        <taxon>Hyphomicrobiales</taxon>
        <taxon>Rhizobiaceae</taxon>
        <taxon>Shinella</taxon>
    </lineage>
</organism>
<evidence type="ECO:0000313" key="2">
    <source>
        <dbReference type="Proteomes" id="UP001156702"/>
    </source>
</evidence>
<comment type="caution">
    <text evidence="1">The sequence shown here is derived from an EMBL/GenBank/DDBJ whole genome shotgun (WGS) entry which is preliminary data.</text>
</comment>